<evidence type="ECO:0000313" key="3">
    <source>
        <dbReference type="Proteomes" id="UP000216215"/>
    </source>
</evidence>
<gene>
    <name evidence="2" type="ORF">CIT25_20660</name>
</gene>
<protein>
    <submittedName>
        <fullName evidence="2">Uncharacterized protein</fullName>
    </submittedName>
</protein>
<feature type="transmembrane region" description="Helical" evidence="1">
    <location>
        <begin position="51"/>
        <end position="81"/>
    </location>
</feature>
<dbReference type="EMBL" id="NPKI01000026">
    <property type="protein sequence ID" value="PAQ00239.1"/>
    <property type="molecule type" value="Genomic_DNA"/>
</dbReference>
<proteinExistence type="predicted"/>
<keyword evidence="3" id="KW-1185">Reference proteome</keyword>
<organism evidence="2 3">
    <name type="scientific">Mesorhizobium mediterraneum</name>
    <dbReference type="NCBI Taxonomy" id="43617"/>
    <lineage>
        <taxon>Bacteria</taxon>
        <taxon>Pseudomonadati</taxon>
        <taxon>Pseudomonadota</taxon>
        <taxon>Alphaproteobacteria</taxon>
        <taxon>Hyphomicrobiales</taxon>
        <taxon>Phyllobacteriaceae</taxon>
        <taxon>Mesorhizobium</taxon>
    </lineage>
</organism>
<keyword evidence="1" id="KW-0472">Membrane</keyword>
<keyword evidence="1" id="KW-1133">Transmembrane helix</keyword>
<evidence type="ECO:0000256" key="1">
    <source>
        <dbReference type="SAM" id="Phobius"/>
    </source>
</evidence>
<accession>A0AB36R6W4</accession>
<comment type="caution">
    <text evidence="2">The sequence shown here is derived from an EMBL/GenBank/DDBJ whole genome shotgun (WGS) entry which is preliminary data.</text>
</comment>
<dbReference type="AlphaFoldDB" id="A0AB36R6W4"/>
<dbReference type="Proteomes" id="UP000216215">
    <property type="component" value="Unassembled WGS sequence"/>
</dbReference>
<sequence>MRQLDLFLDLLLQIVTRALHLAARCLRLFLSVQFVLHRVARTFCRILLRRVFVPLGGLILSLVLSALMTIGTALIGVLGIVCA</sequence>
<reference evidence="3" key="1">
    <citation type="submission" date="2017-08" db="EMBL/GenBank/DDBJ databases">
        <title>Mesorhizobium wenxinae sp. nov., a novel rhizobial species isolated from root nodules of chickpea (Cicer arietinum L.).</title>
        <authorList>
            <person name="Zhang J."/>
        </authorList>
    </citation>
    <scope>NUCLEOTIDE SEQUENCE [LARGE SCALE GENOMIC DNA]</scope>
    <source>
        <strain evidence="3">USDA 3392</strain>
    </source>
</reference>
<name>A0AB36R6W4_9HYPH</name>
<evidence type="ECO:0000313" key="2">
    <source>
        <dbReference type="EMBL" id="PAQ00239.1"/>
    </source>
</evidence>
<keyword evidence="1" id="KW-0812">Transmembrane</keyword>